<comment type="caution">
    <text evidence="9">The sequence shown here is derived from an EMBL/GenBank/DDBJ whole genome shotgun (WGS) entry which is preliminary data.</text>
</comment>
<dbReference type="PANTHER" id="PTHR30183:SF2">
    <property type="entry name" value="IRON UTILIZATION PROTEIN"/>
    <property type="match status" value="1"/>
</dbReference>
<feature type="transmembrane region" description="Helical" evidence="7">
    <location>
        <begin position="179"/>
        <end position="198"/>
    </location>
</feature>
<proteinExistence type="predicted"/>
<dbReference type="InterPro" id="IPR035906">
    <property type="entry name" value="MetI-like_sf"/>
</dbReference>
<keyword evidence="4 7" id="KW-0812">Transmembrane</keyword>
<dbReference type="GO" id="GO:0005886">
    <property type="term" value="C:plasma membrane"/>
    <property type="evidence" value="ECO:0007669"/>
    <property type="project" value="UniProtKB-SubCell"/>
</dbReference>
<gene>
    <name evidence="9" type="primary">wGmm_0015</name>
    <name evidence="9" type="ORF">TNIN_37691</name>
</gene>
<organism evidence="9 10">
    <name type="scientific">Trichonephila inaurata madagascariensis</name>
    <dbReference type="NCBI Taxonomy" id="2747483"/>
    <lineage>
        <taxon>Eukaryota</taxon>
        <taxon>Metazoa</taxon>
        <taxon>Ecdysozoa</taxon>
        <taxon>Arthropoda</taxon>
        <taxon>Chelicerata</taxon>
        <taxon>Arachnida</taxon>
        <taxon>Araneae</taxon>
        <taxon>Araneomorphae</taxon>
        <taxon>Entelegynae</taxon>
        <taxon>Araneoidea</taxon>
        <taxon>Nephilidae</taxon>
        <taxon>Trichonephila</taxon>
        <taxon>Trichonephila inaurata</taxon>
    </lineage>
</organism>
<dbReference type="OrthoDB" id="8318228at2759"/>
<dbReference type="Pfam" id="PF00528">
    <property type="entry name" value="BPD_transp_1"/>
    <property type="match status" value="1"/>
</dbReference>
<dbReference type="InterPro" id="IPR000515">
    <property type="entry name" value="MetI-like"/>
</dbReference>
<evidence type="ECO:0000259" key="8">
    <source>
        <dbReference type="PROSITE" id="PS50928"/>
    </source>
</evidence>
<dbReference type="Gene3D" id="1.10.3720.10">
    <property type="entry name" value="MetI-like"/>
    <property type="match status" value="2"/>
</dbReference>
<feature type="transmembrane region" description="Helical" evidence="7">
    <location>
        <begin position="308"/>
        <end position="329"/>
    </location>
</feature>
<dbReference type="PANTHER" id="PTHR30183">
    <property type="entry name" value="MOLYBDENUM TRANSPORT SYSTEM PERMEASE PROTEIN MODB"/>
    <property type="match status" value="1"/>
</dbReference>
<evidence type="ECO:0000256" key="1">
    <source>
        <dbReference type="ARBA" id="ARBA00004651"/>
    </source>
</evidence>
<keyword evidence="2" id="KW-0813">Transport</keyword>
<dbReference type="EMBL" id="BMAV01015538">
    <property type="protein sequence ID" value="GFY65267.1"/>
    <property type="molecule type" value="Genomic_DNA"/>
</dbReference>
<evidence type="ECO:0000313" key="9">
    <source>
        <dbReference type="EMBL" id="GFY65267.1"/>
    </source>
</evidence>
<evidence type="ECO:0000256" key="7">
    <source>
        <dbReference type="SAM" id="Phobius"/>
    </source>
</evidence>
<reference evidence="9" key="1">
    <citation type="submission" date="2020-08" db="EMBL/GenBank/DDBJ databases">
        <title>Multicomponent nature underlies the extraordinary mechanical properties of spider dragline silk.</title>
        <authorList>
            <person name="Kono N."/>
            <person name="Nakamura H."/>
            <person name="Mori M."/>
            <person name="Yoshida Y."/>
            <person name="Ohtoshi R."/>
            <person name="Malay A.D."/>
            <person name="Moran D.A.P."/>
            <person name="Tomita M."/>
            <person name="Numata K."/>
            <person name="Arakawa K."/>
        </authorList>
    </citation>
    <scope>NUCLEOTIDE SEQUENCE</scope>
</reference>
<accession>A0A8X6Y6T6</accession>
<keyword evidence="6 7" id="KW-0472">Membrane</keyword>
<keyword evidence="3" id="KW-1003">Cell membrane</keyword>
<dbReference type="Proteomes" id="UP000886998">
    <property type="component" value="Unassembled WGS sequence"/>
</dbReference>
<dbReference type="SUPFAM" id="SSF161098">
    <property type="entry name" value="MetI-like"/>
    <property type="match status" value="2"/>
</dbReference>
<sequence length="335" mass="37278">MIGVGGISFIFGVIPAWLTTFFSFPGSKIFEIALFFPISIPGYIVAFVYVNTLEFSGPVQSSLRDILEWSKGDYWFPEIKSLGGGILVMGFSLYPYVYMLVRSSLKNVSNSVTIASTLGFSSLKSLFSVIIPSIRPSIIAGLSLVLMEVITDFGTPQFLAIDTFTTGIYRTWFLLHDKYSTTVLAVAELIFVATLIAIEKKLQKKGISYSSINTNADYHNKRSAVESGLKKTPNEIEWTAYTMGHGPISTCLNVHIPLIKKSILSGFLLVFMDTIKELTATLIIRPFNFETISTRIYELVSDERYREAAPFSLIIVIIGLISTITLFTLDDKDKK</sequence>
<evidence type="ECO:0000256" key="5">
    <source>
        <dbReference type="ARBA" id="ARBA00022989"/>
    </source>
</evidence>
<evidence type="ECO:0000256" key="3">
    <source>
        <dbReference type="ARBA" id="ARBA00022475"/>
    </source>
</evidence>
<feature type="transmembrane region" description="Helical" evidence="7">
    <location>
        <begin position="82"/>
        <end position="101"/>
    </location>
</feature>
<comment type="subcellular location">
    <subcellularLocation>
        <location evidence="1">Cell membrane</location>
        <topology evidence="1">Multi-pass membrane protein</topology>
    </subcellularLocation>
</comment>
<protein>
    <submittedName>
        <fullName evidence="9">Putative iron compound ABC transporter, permease protein,putative</fullName>
    </submittedName>
</protein>
<dbReference type="CDD" id="cd06261">
    <property type="entry name" value="TM_PBP2"/>
    <property type="match status" value="1"/>
</dbReference>
<evidence type="ECO:0000256" key="2">
    <source>
        <dbReference type="ARBA" id="ARBA00022448"/>
    </source>
</evidence>
<dbReference type="AlphaFoldDB" id="A0A8X6Y6T6"/>
<feature type="transmembrane region" description="Helical" evidence="7">
    <location>
        <begin position="6"/>
        <end position="25"/>
    </location>
</feature>
<evidence type="ECO:0000256" key="6">
    <source>
        <dbReference type="ARBA" id="ARBA00023136"/>
    </source>
</evidence>
<keyword evidence="5 7" id="KW-1133">Transmembrane helix</keyword>
<feature type="domain" description="ABC transmembrane type-1" evidence="8">
    <location>
        <begin position="1"/>
        <end position="197"/>
    </location>
</feature>
<evidence type="ECO:0000256" key="4">
    <source>
        <dbReference type="ARBA" id="ARBA00022692"/>
    </source>
</evidence>
<dbReference type="PROSITE" id="PS50928">
    <property type="entry name" value="ABC_TM1"/>
    <property type="match status" value="1"/>
</dbReference>
<feature type="transmembrane region" description="Helical" evidence="7">
    <location>
        <begin position="32"/>
        <end position="50"/>
    </location>
</feature>
<dbReference type="GO" id="GO:0055085">
    <property type="term" value="P:transmembrane transport"/>
    <property type="evidence" value="ECO:0007669"/>
    <property type="project" value="InterPro"/>
</dbReference>
<keyword evidence="10" id="KW-1185">Reference proteome</keyword>
<name>A0A8X6Y6T6_9ARAC</name>
<evidence type="ECO:0000313" key="10">
    <source>
        <dbReference type="Proteomes" id="UP000886998"/>
    </source>
</evidence>